<evidence type="ECO:0000256" key="1">
    <source>
        <dbReference type="SAM" id="MobiDB-lite"/>
    </source>
</evidence>
<keyword evidence="3" id="KW-1185">Reference proteome</keyword>
<dbReference type="AlphaFoldDB" id="A0AA40ASE6"/>
<dbReference type="Proteomes" id="UP001172102">
    <property type="component" value="Unassembled WGS sequence"/>
</dbReference>
<dbReference type="EMBL" id="JAUKUA010000003">
    <property type="protein sequence ID" value="KAK0721140.1"/>
    <property type="molecule type" value="Genomic_DNA"/>
</dbReference>
<organism evidence="2 3">
    <name type="scientific">Lasiosphaeris hirsuta</name>
    <dbReference type="NCBI Taxonomy" id="260670"/>
    <lineage>
        <taxon>Eukaryota</taxon>
        <taxon>Fungi</taxon>
        <taxon>Dikarya</taxon>
        <taxon>Ascomycota</taxon>
        <taxon>Pezizomycotina</taxon>
        <taxon>Sordariomycetes</taxon>
        <taxon>Sordariomycetidae</taxon>
        <taxon>Sordariales</taxon>
        <taxon>Lasiosphaeriaceae</taxon>
        <taxon>Lasiosphaeris</taxon>
    </lineage>
</organism>
<evidence type="ECO:0000313" key="3">
    <source>
        <dbReference type="Proteomes" id="UP001172102"/>
    </source>
</evidence>
<proteinExistence type="predicted"/>
<protein>
    <submittedName>
        <fullName evidence="2">Uncharacterized protein</fullName>
    </submittedName>
</protein>
<comment type="caution">
    <text evidence="2">The sequence shown here is derived from an EMBL/GenBank/DDBJ whole genome shotgun (WGS) entry which is preliminary data.</text>
</comment>
<accession>A0AA40ASE6</accession>
<gene>
    <name evidence="2" type="ORF">B0H67DRAFT_644296</name>
</gene>
<name>A0AA40ASE6_9PEZI</name>
<sequence>MRRPTKLEDGKTPTSGEASFGEGDPSQQDATDGETSRSDQTDELPEIVCSETSKSRGGKEAVENEVKDPDHEPSAKPEPIDILLDRTKLSQHQRLLKQPGGSDADMLVAADIEG</sequence>
<feature type="compositionally biased region" description="Basic and acidic residues" evidence="1">
    <location>
        <begin position="1"/>
        <end position="11"/>
    </location>
</feature>
<feature type="compositionally biased region" description="Basic and acidic residues" evidence="1">
    <location>
        <begin position="53"/>
        <end position="80"/>
    </location>
</feature>
<feature type="region of interest" description="Disordered" evidence="1">
    <location>
        <begin position="1"/>
        <end position="80"/>
    </location>
</feature>
<evidence type="ECO:0000313" key="2">
    <source>
        <dbReference type="EMBL" id="KAK0721140.1"/>
    </source>
</evidence>
<reference evidence="2" key="1">
    <citation type="submission" date="2023-06" db="EMBL/GenBank/DDBJ databases">
        <title>Genome-scale phylogeny and comparative genomics of the fungal order Sordariales.</title>
        <authorList>
            <consortium name="Lawrence Berkeley National Laboratory"/>
            <person name="Hensen N."/>
            <person name="Bonometti L."/>
            <person name="Westerberg I."/>
            <person name="Brannstrom I.O."/>
            <person name="Guillou S."/>
            <person name="Cros-Aarteil S."/>
            <person name="Calhoun S."/>
            <person name="Haridas S."/>
            <person name="Kuo A."/>
            <person name="Mondo S."/>
            <person name="Pangilinan J."/>
            <person name="Riley R."/>
            <person name="Labutti K."/>
            <person name="Andreopoulos B."/>
            <person name="Lipzen A."/>
            <person name="Chen C."/>
            <person name="Yanf M."/>
            <person name="Daum C."/>
            <person name="Ng V."/>
            <person name="Clum A."/>
            <person name="Steindorff A."/>
            <person name="Ohm R."/>
            <person name="Martin F."/>
            <person name="Silar P."/>
            <person name="Natvig D."/>
            <person name="Lalanne C."/>
            <person name="Gautier V."/>
            <person name="Ament-Velasquez S.L."/>
            <person name="Kruys A."/>
            <person name="Hutchinson M.I."/>
            <person name="Powell A.J."/>
            <person name="Barry K."/>
            <person name="Miller A.N."/>
            <person name="Grigoriev I.V."/>
            <person name="Debuchy R."/>
            <person name="Gladieux P."/>
            <person name="Thoren M.H."/>
            <person name="Johannesson H."/>
        </authorList>
    </citation>
    <scope>NUCLEOTIDE SEQUENCE</scope>
    <source>
        <strain evidence="2">SMH4607-1</strain>
    </source>
</reference>